<protein>
    <submittedName>
        <fullName evidence="1">27973_t:CDS:1</fullName>
    </submittedName>
</protein>
<sequence length="137" mass="16204">IIEEHSHPMSNNIQMVTLQYRHLMLEMQDEIELLATNGSHTGTIINVLIYKYPHQYIHTHNVYNIVQMVRAEKEKLSDAGAAYKELIYKKQEMPTIETERIEELYDLYQQLIEEIKKQLAEQEGCLLQSDNDDYYEA</sequence>
<name>A0ABN7VZG2_GIGMA</name>
<comment type="caution">
    <text evidence="1">The sequence shown here is derived from an EMBL/GenBank/DDBJ whole genome shotgun (WGS) entry which is preliminary data.</text>
</comment>
<reference evidence="1 2" key="1">
    <citation type="submission" date="2021-06" db="EMBL/GenBank/DDBJ databases">
        <authorList>
            <person name="Kallberg Y."/>
            <person name="Tangrot J."/>
            <person name="Rosling A."/>
        </authorList>
    </citation>
    <scope>NUCLEOTIDE SEQUENCE [LARGE SCALE GENOMIC DNA]</scope>
    <source>
        <strain evidence="1 2">120-4 pot B 10/14</strain>
    </source>
</reference>
<keyword evidence="2" id="KW-1185">Reference proteome</keyword>
<dbReference type="EMBL" id="CAJVQB010025877">
    <property type="protein sequence ID" value="CAG8807377.1"/>
    <property type="molecule type" value="Genomic_DNA"/>
</dbReference>
<gene>
    <name evidence="1" type="ORF">GMARGA_LOCUS24480</name>
</gene>
<evidence type="ECO:0000313" key="2">
    <source>
        <dbReference type="Proteomes" id="UP000789901"/>
    </source>
</evidence>
<feature type="non-terminal residue" evidence="1">
    <location>
        <position position="137"/>
    </location>
</feature>
<dbReference type="Proteomes" id="UP000789901">
    <property type="component" value="Unassembled WGS sequence"/>
</dbReference>
<proteinExistence type="predicted"/>
<evidence type="ECO:0000313" key="1">
    <source>
        <dbReference type="EMBL" id="CAG8807377.1"/>
    </source>
</evidence>
<accession>A0ABN7VZG2</accession>
<feature type="non-terminal residue" evidence="1">
    <location>
        <position position="1"/>
    </location>
</feature>
<organism evidence="1 2">
    <name type="scientific">Gigaspora margarita</name>
    <dbReference type="NCBI Taxonomy" id="4874"/>
    <lineage>
        <taxon>Eukaryota</taxon>
        <taxon>Fungi</taxon>
        <taxon>Fungi incertae sedis</taxon>
        <taxon>Mucoromycota</taxon>
        <taxon>Glomeromycotina</taxon>
        <taxon>Glomeromycetes</taxon>
        <taxon>Diversisporales</taxon>
        <taxon>Gigasporaceae</taxon>
        <taxon>Gigaspora</taxon>
    </lineage>
</organism>